<dbReference type="HOGENOM" id="CLU_033787_1_0_9"/>
<dbReference type="Proteomes" id="UP000003280">
    <property type="component" value="Unassembled WGS sequence"/>
</dbReference>
<dbReference type="OrthoDB" id="1632179at2"/>
<gene>
    <name evidence="1" type="ORF">HMPREF9225_0426</name>
</gene>
<dbReference type="AlphaFoldDB" id="E0NJT7"/>
<dbReference type="EMBL" id="AEEH01000019">
    <property type="protein sequence ID" value="EFM25882.1"/>
    <property type="molecule type" value="Genomic_DNA"/>
</dbReference>
<dbReference type="eggNOG" id="COG4548">
    <property type="taxonomic scope" value="Bacteria"/>
</dbReference>
<proteinExistence type="predicted"/>
<reference evidence="1 2" key="1">
    <citation type="submission" date="2010-07" db="EMBL/GenBank/DDBJ databases">
        <authorList>
            <person name="Muzny D."/>
            <person name="Qin X."/>
            <person name="Deng J."/>
            <person name="Jiang H."/>
            <person name="Liu Y."/>
            <person name="Qu J."/>
            <person name="Song X.-Z."/>
            <person name="Zhang L."/>
            <person name="Thornton R."/>
            <person name="Coyle M."/>
            <person name="Francisco L."/>
            <person name="Jackson L."/>
            <person name="Javaid M."/>
            <person name="Korchina V."/>
            <person name="Kovar C."/>
            <person name="Mata R."/>
            <person name="Mathew T."/>
            <person name="Ngo R."/>
            <person name="Nguyen L."/>
            <person name="Nguyen N."/>
            <person name="Okwuonu G."/>
            <person name="Ongeri F."/>
            <person name="Pham C."/>
            <person name="Simmons D."/>
            <person name="Wilczek-Boney K."/>
            <person name="Hale W."/>
            <person name="Jakkamsetti A."/>
            <person name="Pham P."/>
            <person name="Ruth R."/>
            <person name="San Lucas F."/>
            <person name="Warren J."/>
            <person name="Zhang J."/>
            <person name="Zhao Z."/>
            <person name="Zhou C."/>
            <person name="Zhu D."/>
            <person name="Lee S."/>
            <person name="Bess C."/>
            <person name="Blankenburg K."/>
            <person name="Forbes L."/>
            <person name="Fu Q."/>
            <person name="Gubbala S."/>
            <person name="Hirani K."/>
            <person name="Jayaseelan J.C."/>
            <person name="Lara F."/>
            <person name="Munidasa M."/>
            <person name="Palculict T."/>
            <person name="Patil S."/>
            <person name="Pu L.-L."/>
            <person name="Saada N."/>
            <person name="Tang L."/>
            <person name="Weissenberger G."/>
            <person name="Zhu Y."/>
            <person name="Hemphill L."/>
            <person name="Shang Y."/>
            <person name="Youmans B."/>
            <person name="Ayvaz T."/>
            <person name="Ross M."/>
            <person name="Santibanez J."/>
            <person name="Aqrawi P."/>
            <person name="Gross S."/>
            <person name="Joshi V."/>
            <person name="Fowler G."/>
            <person name="Nazareth L."/>
            <person name="Reid J."/>
            <person name="Worley K."/>
            <person name="Petrosino J."/>
            <person name="Highlander S."/>
            <person name="Gibbs R."/>
        </authorList>
    </citation>
    <scope>NUCLEOTIDE SEQUENCE [LARGE SCALE GENOMIC DNA]</scope>
    <source>
        <strain evidence="1 2">ATCC BAA-1640</strain>
    </source>
</reference>
<evidence type="ECO:0008006" key="3">
    <source>
        <dbReference type="Google" id="ProtNLM"/>
    </source>
</evidence>
<keyword evidence="2" id="KW-1185">Reference proteome</keyword>
<dbReference type="RefSeq" id="WP_008901262.1">
    <property type="nucleotide sequence ID" value="NZ_GL397071.1"/>
</dbReference>
<protein>
    <recommendedName>
        <fullName evidence="3">VWFA domain-containing protein</fullName>
    </recommendedName>
</protein>
<evidence type="ECO:0000313" key="1">
    <source>
        <dbReference type="EMBL" id="EFM25882.1"/>
    </source>
</evidence>
<evidence type="ECO:0000313" key="2">
    <source>
        <dbReference type="Proteomes" id="UP000003280"/>
    </source>
</evidence>
<dbReference type="STRING" id="862517.HMPREF9225_0426"/>
<accession>E0NJT7</accession>
<name>E0NJT7_9FIRM</name>
<organism evidence="1 2">
    <name type="scientific">Peptoniphilus duerdenii ATCC BAA-1640</name>
    <dbReference type="NCBI Taxonomy" id="862517"/>
    <lineage>
        <taxon>Bacteria</taxon>
        <taxon>Bacillati</taxon>
        <taxon>Bacillota</taxon>
        <taxon>Tissierellia</taxon>
        <taxon>Tissierellales</taxon>
        <taxon>Peptoniphilaceae</taxon>
        <taxon>Peptoniphilus</taxon>
    </lineage>
</organism>
<comment type="caution">
    <text evidence="1">The sequence shown here is derived from an EMBL/GenBank/DDBJ whole genome shotgun (WGS) entry which is preliminary data.</text>
</comment>
<sequence>MNKNQDKIYENRIFNLQWAGATSYDFDNFIIGENIDGNPDFYLNLIIGIAVKYLGHREIENLINSWTDNPRREKYDLGLIYMLEDFAYNKELCKRPVLESLRKSFAEKFLADKYDLQRRSLAIRQNQMYRLEMLRMKEILGVSPGRISKKDLELYKNLRLPEDTDRTNLEERVLDLFKTYLGYKENDILNRIPFIKFSFFESAGRVSLERSIMPSSFAGKNQKSHGLRAFILNFKIKKRRESLDYIEKTFGRSLFDEKIRLGIERDLCTGGHKKSRLFYTRGITENDKYLDQDLNKKAIERHLLKFKANQASYMRAISLLSKEIKLKINLTSSFDEDISARGKLASRLAYKAEISDRAKIFKKKNLVTDPSMKVDLLIDGSASLLDKESEVAIEAYILSKSLENNSILVRVISFQTVGDFTILTILKDYDEKAEIKKIFRFKTMGWNRDGLVFRAYRAILNKDIGNTLSLILTDANPQDLKPLITKGFRFNKPYQDEVGVEDAKKNINDLRKKGLKIAAIISGRHTDNAKEIYRSDFIKIDKASSIARVCGKFIKKQILSIEKS</sequence>